<organism evidence="1 2">
    <name type="scientific">Trichococcus collinsii</name>
    <dbReference type="NCBI Taxonomy" id="157076"/>
    <lineage>
        <taxon>Bacteria</taxon>
        <taxon>Bacillati</taxon>
        <taxon>Bacillota</taxon>
        <taxon>Bacilli</taxon>
        <taxon>Lactobacillales</taxon>
        <taxon>Carnobacteriaceae</taxon>
        <taxon>Trichococcus</taxon>
    </lineage>
</organism>
<gene>
    <name evidence="1" type="ORF">SAMN04488525_101715</name>
</gene>
<reference evidence="1 2" key="1">
    <citation type="submission" date="2016-10" db="EMBL/GenBank/DDBJ databases">
        <authorList>
            <person name="Varghese N."/>
            <person name="Submissions S."/>
        </authorList>
    </citation>
    <scope>NUCLEOTIDE SEQUENCE [LARGE SCALE GENOMIC DNA]</scope>
    <source>
        <strain evidence="1 2">DSM 14526</strain>
    </source>
</reference>
<evidence type="ECO:0000313" key="1">
    <source>
        <dbReference type="EMBL" id="SDZ95497.1"/>
    </source>
</evidence>
<name>A0AB37ZXE2_9LACT</name>
<dbReference type="Proteomes" id="UP000199042">
    <property type="component" value="Unassembled WGS sequence"/>
</dbReference>
<dbReference type="EMBL" id="FNQH01000001">
    <property type="protein sequence ID" value="SDZ95497.1"/>
    <property type="molecule type" value="Genomic_DNA"/>
</dbReference>
<dbReference type="AlphaFoldDB" id="A0AB37ZXE2"/>
<evidence type="ECO:0000313" key="2">
    <source>
        <dbReference type="Proteomes" id="UP000199042"/>
    </source>
</evidence>
<protein>
    <recommendedName>
        <fullName evidence="3">Phage protein</fullName>
    </recommendedName>
</protein>
<evidence type="ECO:0008006" key="3">
    <source>
        <dbReference type="Google" id="ProtNLM"/>
    </source>
</evidence>
<accession>A0AB37ZXE2</accession>
<keyword evidence="2" id="KW-1185">Reference proteome</keyword>
<comment type="caution">
    <text evidence="1">The sequence shown here is derived from an EMBL/GenBank/DDBJ whole genome shotgun (WGS) entry which is preliminary data.</text>
</comment>
<sequence>MKLDEALQLIKGLGYTVWKTKRISRLRKSYLIRAINSDKEYRFMLDRGKLYKKIPLKSGGEFWAELEEIR</sequence>
<dbReference type="RefSeq" id="WP_086986776.1">
    <property type="nucleotide sequence ID" value="NZ_FJNA01000002.1"/>
</dbReference>
<proteinExistence type="predicted"/>